<dbReference type="SMART" id="SM00832">
    <property type="entry name" value="C8"/>
    <property type="match status" value="1"/>
</dbReference>
<dbReference type="PANTHER" id="PTHR46534:SF2">
    <property type="entry name" value="VWFD DOMAIN-CONTAINING PROTEIN"/>
    <property type="match status" value="1"/>
</dbReference>
<dbReference type="Pfam" id="PF17517">
    <property type="entry name" value="IgGFc_binding"/>
    <property type="match status" value="1"/>
</dbReference>
<dbReference type="SMART" id="SM00216">
    <property type="entry name" value="VWD"/>
    <property type="match status" value="1"/>
</dbReference>
<dbReference type="EMBL" id="WNTK01001243">
    <property type="protein sequence ID" value="KAG9467686.1"/>
    <property type="molecule type" value="Genomic_DNA"/>
</dbReference>
<comment type="caution">
    <text evidence="2">The sequence shown here is derived from an EMBL/GenBank/DDBJ whole genome shotgun (WGS) entry which is preliminary data.</text>
</comment>
<dbReference type="Pfam" id="PF08742">
    <property type="entry name" value="C8"/>
    <property type="match status" value="1"/>
</dbReference>
<keyword evidence="3" id="KW-1185">Reference proteome</keyword>
<name>A0A8J6EER8_ELECQ</name>
<dbReference type="InterPro" id="IPR001846">
    <property type="entry name" value="VWF_type-D"/>
</dbReference>
<evidence type="ECO:0000313" key="3">
    <source>
        <dbReference type="Proteomes" id="UP000770717"/>
    </source>
</evidence>
<dbReference type="OrthoDB" id="5945029at2759"/>
<dbReference type="Proteomes" id="UP000770717">
    <property type="component" value="Unassembled WGS sequence"/>
</dbReference>
<dbReference type="InterPro" id="IPR035234">
    <property type="entry name" value="IgGFc-bd_N"/>
</dbReference>
<dbReference type="AlphaFoldDB" id="A0A8J6EER8"/>
<reference evidence="2" key="1">
    <citation type="thesis" date="2020" institute="ProQuest LLC" country="789 East Eisenhower Parkway, Ann Arbor, MI, USA">
        <title>Comparative Genomics and Chromosome Evolution.</title>
        <authorList>
            <person name="Mudd A.B."/>
        </authorList>
    </citation>
    <scope>NUCLEOTIDE SEQUENCE</scope>
    <source>
        <strain evidence="2">HN-11 Male</strain>
        <tissue evidence="2">Kidney and liver</tissue>
    </source>
</reference>
<gene>
    <name evidence="2" type="ORF">GDO78_014483</name>
</gene>
<organism evidence="2 3">
    <name type="scientific">Eleutherodactylus coqui</name>
    <name type="common">Puerto Rican coqui</name>
    <dbReference type="NCBI Taxonomy" id="57060"/>
    <lineage>
        <taxon>Eukaryota</taxon>
        <taxon>Metazoa</taxon>
        <taxon>Chordata</taxon>
        <taxon>Craniata</taxon>
        <taxon>Vertebrata</taxon>
        <taxon>Euteleostomi</taxon>
        <taxon>Amphibia</taxon>
        <taxon>Batrachia</taxon>
        <taxon>Anura</taxon>
        <taxon>Neobatrachia</taxon>
        <taxon>Hyloidea</taxon>
        <taxon>Eleutherodactylidae</taxon>
        <taxon>Eleutherodactylinae</taxon>
        <taxon>Eleutherodactylus</taxon>
        <taxon>Eleutherodactylus</taxon>
    </lineage>
</organism>
<sequence length="690" mass="76144">MQNQDKSTGDPTLTLSITALYDSTTVNVRINTISVNSFNPKVTLSTLDETRILLPSKIQLFGSGTSLYVVSITSNNPVSVVSINYKEQSSDSASLFPVTEWGTEYYIVTPSDGSFQEFAVIAKEPATITIYPTGILTYSGKNYGKGNSFTFSLEGYQVIQFQSQNDLSGTKILSRKPVAVLSGHTCSLKSTLCNHVYEQLQPTLIWGITFFVPTVSYQTRYDLVYITAATQNTLVNYQAGTLQNNKTLNAGDVMVLTLKANAPLFINATEGIQVMYYSTGGYKGIEKYGTVLLTIPDVSSFCTLFQTVDLQQFSNEAILVAETSDLEGITMNGSSLVSQKWKTIQGTKYSWGEFSLRSSSKHYIFESTISPFTVSVFGVSRQNAFGEVATCLAGSSRPSCSQVTCKEKEICKIANNKAVCQGTGEATCWAWGDPHYHTFDGKNYDFQGTCTYTMSKTCNPNLPFFNIETVNENRGSSLISYVKSVNIQVYNYNITGVRSEFGIVRVNNQKVQLPINLNNNKLVLAYSGNSLILQTDFKLKVIYDWNILLRITVPSSYYKSVCGLCGNYNGNSTDDLVYDGAALTPIQFGKLWKVNETSDGSCHDDCSGNCVTCTSDQKKLYSSIQYCNILTQINGPFNSCSAQINPSIYRDNCVYDLCLNDGYNQILCQTLKAYSDLCARAGIQVGEWRI</sequence>
<protein>
    <recommendedName>
        <fullName evidence="1">VWFD domain-containing protein</fullName>
    </recommendedName>
</protein>
<dbReference type="Pfam" id="PF00094">
    <property type="entry name" value="VWD"/>
    <property type="match status" value="1"/>
</dbReference>
<dbReference type="InterPro" id="IPR014853">
    <property type="entry name" value="VWF/SSPO/ZAN-like_Cys-rich_dom"/>
</dbReference>
<accession>A0A8J6EER8</accession>
<dbReference type="PANTHER" id="PTHR46534">
    <property type="entry name" value="IGGFC_BINDING DOMAIN-CONTAINING PROTEIN"/>
    <property type="match status" value="1"/>
</dbReference>
<feature type="domain" description="VWFD" evidence="1">
    <location>
        <begin position="426"/>
        <end position="603"/>
    </location>
</feature>
<dbReference type="PROSITE" id="PS51233">
    <property type="entry name" value="VWFD"/>
    <property type="match status" value="1"/>
</dbReference>
<proteinExistence type="predicted"/>
<evidence type="ECO:0000259" key="1">
    <source>
        <dbReference type="PROSITE" id="PS51233"/>
    </source>
</evidence>
<evidence type="ECO:0000313" key="2">
    <source>
        <dbReference type="EMBL" id="KAG9467686.1"/>
    </source>
</evidence>